<accession>A0A2P6TM12</accession>
<keyword evidence="7 11" id="KW-0812">Transmembrane</keyword>
<gene>
    <name evidence="13" type="ORF">C2E21_6042</name>
</gene>
<evidence type="ECO:0000256" key="5">
    <source>
        <dbReference type="ARBA" id="ARBA00022676"/>
    </source>
</evidence>
<comment type="similarity">
    <text evidence="3 11">Belongs to the PIGM family.</text>
</comment>
<keyword evidence="12" id="KW-0732">Signal</keyword>
<dbReference type="PANTHER" id="PTHR12886">
    <property type="entry name" value="PIG-M MANNOSYLTRANSFERASE"/>
    <property type="match status" value="1"/>
</dbReference>
<protein>
    <recommendedName>
        <fullName evidence="11">GPI mannosyltransferase 1</fullName>
        <ecNumber evidence="11">2.4.1.-</ecNumber>
    </recommendedName>
    <alternativeName>
        <fullName evidence="11">GPI mannosyltransferase I</fullName>
    </alternativeName>
</protein>
<feature type="transmembrane region" description="Helical" evidence="11">
    <location>
        <begin position="371"/>
        <end position="391"/>
    </location>
</feature>
<evidence type="ECO:0000256" key="12">
    <source>
        <dbReference type="SAM" id="SignalP"/>
    </source>
</evidence>
<comment type="pathway">
    <text evidence="2 11">Glycolipid biosynthesis; glycosylphosphatidylinositol-anchor biosynthesis.</text>
</comment>
<keyword evidence="9 11" id="KW-1133">Transmembrane helix</keyword>
<evidence type="ECO:0000313" key="13">
    <source>
        <dbReference type="EMBL" id="PRW45380.1"/>
    </source>
</evidence>
<evidence type="ECO:0000256" key="1">
    <source>
        <dbReference type="ARBA" id="ARBA00004477"/>
    </source>
</evidence>
<evidence type="ECO:0000256" key="7">
    <source>
        <dbReference type="ARBA" id="ARBA00022692"/>
    </source>
</evidence>
<feature type="transmembrane region" description="Helical" evidence="11">
    <location>
        <begin position="151"/>
        <end position="176"/>
    </location>
</feature>
<keyword evidence="6 11" id="KW-0808">Transferase</keyword>
<dbReference type="STRING" id="3076.A0A2P6TM12"/>
<evidence type="ECO:0000256" key="4">
    <source>
        <dbReference type="ARBA" id="ARBA00022502"/>
    </source>
</evidence>
<keyword evidence="8 11" id="KW-0256">Endoplasmic reticulum</keyword>
<dbReference type="InterPro" id="IPR007704">
    <property type="entry name" value="PIG-M"/>
</dbReference>
<feature type="transmembrane region" description="Helical" evidence="11">
    <location>
        <begin position="334"/>
        <end position="359"/>
    </location>
</feature>
<dbReference type="GO" id="GO:0006506">
    <property type="term" value="P:GPI anchor biosynthetic process"/>
    <property type="evidence" value="ECO:0007669"/>
    <property type="project" value="UniProtKB-UniPathway"/>
</dbReference>
<feature type="transmembrane region" description="Helical" evidence="11">
    <location>
        <begin position="78"/>
        <end position="99"/>
    </location>
</feature>
<dbReference type="GO" id="GO:0051751">
    <property type="term" value="F:alpha-1,4-mannosyltransferase activity"/>
    <property type="evidence" value="ECO:0007669"/>
    <property type="project" value="InterPro"/>
</dbReference>
<comment type="subcellular location">
    <subcellularLocation>
        <location evidence="1 11">Endoplasmic reticulum membrane</location>
        <topology evidence="1 11">Multi-pass membrane protein</topology>
    </subcellularLocation>
</comment>
<sequence>MSIARLLQAAAALRAGLLAWGAWQDARLQVKYTDIDYEVVTDGAAFLAVGQSPYARSTYRYTPLLAAALVPNVTVHKAWGKLLFCGADLLAAWLFVALLRRRRASLAAQRWGLALWLFSPFTATISTRGSGEALVTCMLLGLLLALEAGRPVLAALLYGLAVHWRLYPIIYALPLLRHFALQRQRLVAAGAAGQRRSTLAAAAAAAAVDAKPGPLRSAWQAAAAAAAAGSLVSPAGIAFGALSGGLFVGLVAACYRLWGDQFLHETYLYHASRIDPRHNFSAYFYPAYLASSGSAAAARWDVGWVFSGAQLVLQAAVGWRCAGDLPFCFLLQTMLFVAFNKVVTAQYFVWYLSFLPLVLPDLAAARNKGRLVGATAALAATMCHWLLWAYLLEFQGWRCHLAVWAASLAFFAAHIWLICELLMAWRQKQAARAAAKAKGIRVRHGPL</sequence>
<evidence type="ECO:0000256" key="6">
    <source>
        <dbReference type="ARBA" id="ARBA00022679"/>
    </source>
</evidence>
<keyword evidence="4 11" id="KW-0337">GPI-anchor biosynthesis</keyword>
<feature type="transmembrane region" description="Helical" evidence="11">
    <location>
        <begin position="403"/>
        <end position="425"/>
    </location>
</feature>
<feature type="transmembrane region" description="Helical" evidence="11">
    <location>
        <begin position="237"/>
        <end position="258"/>
    </location>
</feature>
<evidence type="ECO:0000256" key="8">
    <source>
        <dbReference type="ARBA" id="ARBA00022824"/>
    </source>
</evidence>
<dbReference type="GO" id="GO:1990529">
    <property type="term" value="C:glycosylphosphatidylinositol-mannosyltransferase I complex"/>
    <property type="evidence" value="ECO:0007669"/>
    <property type="project" value="TreeGrafter"/>
</dbReference>
<dbReference type="GO" id="GO:0004376">
    <property type="term" value="F:GPI mannosyltransferase activity"/>
    <property type="evidence" value="ECO:0007669"/>
    <property type="project" value="InterPro"/>
</dbReference>
<dbReference type="GO" id="GO:0005789">
    <property type="term" value="C:endoplasmic reticulum membrane"/>
    <property type="evidence" value="ECO:0007669"/>
    <property type="project" value="UniProtKB-SubCell"/>
</dbReference>
<comment type="function">
    <text evidence="11">Catalytic subunit of the glycosylphosphatidylinositol-mannosyltransferase I complex which catalyzes the transfer of the first mannose, via an alpha-1,4 bond from a dolichol-phosphate-mannose (Dol-P-Man) to the glucosaminyl acyl phosphatidylinositol (GlcN-(acyl)PI) intermediate to generate alpha-D-Man-(1-&gt;4)-alpha-D-GlcN-(1-&gt;6)-(1-radyl,2-acyl-sn-glycero-3-phospho)-2-acyl-inositol and participates in the sixth step of the glycosylphosphatidylinositol-anchor biosynthesis.</text>
</comment>
<dbReference type="OrthoDB" id="1741594at2759"/>
<dbReference type="Proteomes" id="UP000239899">
    <property type="component" value="Unassembled WGS sequence"/>
</dbReference>
<evidence type="ECO:0000256" key="2">
    <source>
        <dbReference type="ARBA" id="ARBA00004687"/>
    </source>
</evidence>
<name>A0A2P6TM12_CHLSO</name>
<organism evidence="13 14">
    <name type="scientific">Chlorella sorokiniana</name>
    <name type="common">Freshwater green alga</name>
    <dbReference type="NCBI Taxonomy" id="3076"/>
    <lineage>
        <taxon>Eukaryota</taxon>
        <taxon>Viridiplantae</taxon>
        <taxon>Chlorophyta</taxon>
        <taxon>core chlorophytes</taxon>
        <taxon>Trebouxiophyceae</taxon>
        <taxon>Chlorellales</taxon>
        <taxon>Chlorellaceae</taxon>
        <taxon>Chlorella clade</taxon>
        <taxon>Chlorella</taxon>
    </lineage>
</organism>
<dbReference type="EMBL" id="LHPG02000011">
    <property type="protein sequence ID" value="PRW45380.1"/>
    <property type="molecule type" value="Genomic_DNA"/>
</dbReference>
<dbReference type="Pfam" id="PF05007">
    <property type="entry name" value="Mannosyl_trans"/>
    <property type="match status" value="2"/>
</dbReference>
<reference evidence="13 14" key="1">
    <citation type="journal article" date="2018" name="Plant J.">
        <title>Genome sequences of Chlorella sorokiniana UTEX 1602 and Micractinium conductrix SAG 241.80: implications to maltose excretion by a green alga.</title>
        <authorList>
            <person name="Arriola M.B."/>
            <person name="Velmurugan N."/>
            <person name="Zhang Y."/>
            <person name="Plunkett M.H."/>
            <person name="Hondzo H."/>
            <person name="Barney B.M."/>
        </authorList>
    </citation>
    <scope>NUCLEOTIDE SEQUENCE [LARGE SCALE GENOMIC DNA]</scope>
    <source>
        <strain evidence="14">UTEX 1602</strain>
    </source>
</reference>
<feature type="signal peptide" evidence="12">
    <location>
        <begin position="1"/>
        <end position="21"/>
    </location>
</feature>
<proteinExistence type="inferred from homology"/>
<dbReference type="AlphaFoldDB" id="A0A2P6TM12"/>
<keyword evidence="5 11" id="KW-0328">Glycosyltransferase</keyword>
<evidence type="ECO:0000256" key="11">
    <source>
        <dbReference type="RuleBase" id="RU365064"/>
    </source>
</evidence>
<comment type="caution">
    <text evidence="11">Lacks conserved residue(s) required for the propagation of feature annotation.</text>
</comment>
<feature type="chain" id="PRO_5015170429" description="GPI mannosyltransferase 1" evidence="12">
    <location>
        <begin position="22"/>
        <end position="447"/>
    </location>
</feature>
<dbReference type="PANTHER" id="PTHR12886:SF0">
    <property type="entry name" value="GPI MANNOSYLTRANSFERASE 1"/>
    <property type="match status" value="1"/>
</dbReference>
<evidence type="ECO:0000256" key="9">
    <source>
        <dbReference type="ARBA" id="ARBA00022989"/>
    </source>
</evidence>
<dbReference type="UniPathway" id="UPA00196"/>
<dbReference type="EC" id="2.4.1.-" evidence="11"/>
<evidence type="ECO:0000313" key="14">
    <source>
        <dbReference type="Proteomes" id="UP000239899"/>
    </source>
</evidence>
<keyword evidence="14" id="KW-1185">Reference proteome</keyword>
<keyword evidence="10 11" id="KW-0472">Membrane</keyword>
<comment type="caution">
    <text evidence="13">The sequence shown here is derived from an EMBL/GenBank/DDBJ whole genome shotgun (WGS) entry which is preliminary data.</text>
</comment>
<evidence type="ECO:0000256" key="10">
    <source>
        <dbReference type="ARBA" id="ARBA00023136"/>
    </source>
</evidence>
<evidence type="ECO:0000256" key="3">
    <source>
        <dbReference type="ARBA" id="ARBA00011071"/>
    </source>
</evidence>